<sequence length="135" mass="16438">MPTMRQRKINYLVRQGFFASEAVELSRTSRAGMKASYFRFFIRSRRRTLDNSKTNNWSEKRYRDFIRQKYIDIGALKPDSLGRMRVDVWAMLRAFEERARAREDEYESPWRRKGRKKSSKKKQTKRVTRKDMIRS</sequence>
<feature type="non-terminal residue" evidence="2">
    <location>
        <position position="135"/>
    </location>
</feature>
<evidence type="ECO:0000313" key="2">
    <source>
        <dbReference type="EMBL" id="KKM75300.1"/>
    </source>
</evidence>
<protein>
    <submittedName>
        <fullName evidence="2">Uncharacterized protein</fullName>
    </submittedName>
</protein>
<feature type="compositionally biased region" description="Basic residues" evidence="1">
    <location>
        <begin position="111"/>
        <end position="128"/>
    </location>
</feature>
<name>A0A0F9MFF7_9ZZZZ</name>
<gene>
    <name evidence="2" type="ORF">LCGC14_1391550</name>
</gene>
<organism evidence="2">
    <name type="scientific">marine sediment metagenome</name>
    <dbReference type="NCBI Taxonomy" id="412755"/>
    <lineage>
        <taxon>unclassified sequences</taxon>
        <taxon>metagenomes</taxon>
        <taxon>ecological metagenomes</taxon>
    </lineage>
</organism>
<evidence type="ECO:0000256" key="1">
    <source>
        <dbReference type="SAM" id="MobiDB-lite"/>
    </source>
</evidence>
<feature type="region of interest" description="Disordered" evidence="1">
    <location>
        <begin position="99"/>
        <end position="135"/>
    </location>
</feature>
<dbReference type="AlphaFoldDB" id="A0A0F9MFF7"/>
<accession>A0A0F9MFF7</accession>
<reference evidence="2" key="1">
    <citation type="journal article" date="2015" name="Nature">
        <title>Complex archaea that bridge the gap between prokaryotes and eukaryotes.</title>
        <authorList>
            <person name="Spang A."/>
            <person name="Saw J.H."/>
            <person name="Jorgensen S.L."/>
            <person name="Zaremba-Niedzwiedzka K."/>
            <person name="Martijn J."/>
            <person name="Lind A.E."/>
            <person name="van Eijk R."/>
            <person name="Schleper C."/>
            <person name="Guy L."/>
            <person name="Ettema T.J."/>
        </authorList>
    </citation>
    <scope>NUCLEOTIDE SEQUENCE</scope>
</reference>
<comment type="caution">
    <text evidence="2">The sequence shown here is derived from an EMBL/GenBank/DDBJ whole genome shotgun (WGS) entry which is preliminary data.</text>
</comment>
<proteinExistence type="predicted"/>
<dbReference type="EMBL" id="LAZR01008999">
    <property type="protein sequence ID" value="KKM75300.1"/>
    <property type="molecule type" value="Genomic_DNA"/>
</dbReference>